<dbReference type="Gene3D" id="1.10.3210.10">
    <property type="entry name" value="Hypothetical protein af1432"/>
    <property type="match status" value="1"/>
</dbReference>
<dbReference type="HAMAP" id="MF_00277">
    <property type="entry name" value="PII_uridylyl_transf"/>
    <property type="match status" value="1"/>
</dbReference>
<proteinExistence type="inferred from homology"/>
<dbReference type="Gene3D" id="1.20.120.330">
    <property type="entry name" value="Nucleotidyltransferases domain 2"/>
    <property type="match status" value="1"/>
</dbReference>
<reference evidence="9" key="1">
    <citation type="submission" date="2018-06" db="EMBL/GenBank/DDBJ databases">
        <authorList>
            <person name="Zhirakovskaya E."/>
        </authorList>
    </citation>
    <scope>NUCLEOTIDE SEQUENCE</scope>
</reference>
<evidence type="ECO:0000256" key="3">
    <source>
        <dbReference type="ARBA" id="ARBA00022737"/>
    </source>
</evidence>
<dbReference type="EC" id="2.7.7.59" evidence="9"/>
<dbReference type="InterPro" id="IPR005105">
    <property type="entry name" value="GlnD_Uridyltrans_N"/>
</dbReference>
<evidence type="ECO:0000259" key="8">
    <source>
        <dbReference type="PROSITE" id="PS51831"/>
    </source>
</evidence>
<evidence type="ECO:0000256" key="2">
    <source>
        <dbReference type="ARBA" id="ARBA00022695"/>
    </source>
</evidence>
<dbReference type="SUPFAM" id="SSF81593">
    <property type="entry name" value="Nucleotidyltransferase substrate binding subunit/domain"/>
    <property type="match status" value="1"/>
</dbReference>
<dbReference type="InterPro" id="IPR045865">
    <property type="entry name" value="ACT-like_dom_sf"/>
</dbReference>
<dbReference type="InterPro" id="IPR006674">
    <property type="entry name" value="HD_domain"/>
</dbReference>
<feature type="domain" description="ACT" evidence="7">
    <location>
        <begin position="704"/>
        <end position="785"/>
    </location>
</feature>
<keyword evidence="4" id="KW-0378">Hydrolase</keyword>
<evidence type="ECO:0000256" key="1">
    <source>
        <dbReference type="ARBA" id="ARBA00022679"/>
    </source>
</evidence>
<evidence type="ECO:0000313" key="9">
    <source>
        <dbReference type="EMBL" id="VAW83806.1"/>
    </source>
</evidence>
<dbReference type="Pfam" id="PF08335">
    <property type="entry name" value="GlnD_UR_UTase"/>
    <property type="match status" value="1"/>
</dbReference>
<dbReference type="SUPFAM" id="SSF81301">
    <property type="entry name" value="Nucleotidyltransferase"/>
    <property type="match status" value="1"/>
</dbReference>
<dbReference type="InterPro" id="IPR002912">
    <property type="entry name" value="ACT_dom"/>
</dbReference>
<dbReference type="SMART" id="SM00471">
    <property type="entry name" value="HDc"/>
    <property type="match status" value="1"/>
</dbReference>
<dbReference type="NCBIfam" id="TIGR01693">
    <property type="entry name" value="UTase_glnD"/>
    <property type="match status" value="1"/>
</dbReference>
<dbReference type="InterPro" id="IPR010043">
    <property type="entry name" value="UTase/UR"/>
</dbReference>
<dbReference type="InterPro" id="IPR013546">
    <property type="entry name" value="PII_UdlTrfase/GS_AdlTrfase"/>
</dbReference>
<dbReference type="CDD" id="cd04899">
    <property type="entry name" value="ACT_ACR-UUR-like_2"/>
    <property type="match status" value="1"/>
</dbReference>
<dbReference type="AlphaFoldDB" id="A0A3B0ZT42"/>
<dbReference type="InterPro" id="IPR003607">
    <property type="entry name" value="HD/PDEase_dom"/>
</dbReference>
<dbReference type="EMBL" id="UOFP01000006">
    <property type="protein sequence ID" value="VAW83806.1"/>
    <property type="molecule type" value="Genomic_DNA"/>
</dbReference>
<accession>A0A3B0ZT42</accession>
<keyword evidence="3" id="KW-0677">Repeat</keyword>
<keyword evidence="6" id="KW-0511">Multifunctional enzyme</keyword>
<dbReference type="Pfam" id="PF03445">
    <property type="entry name" value="DUF294"/>
    <property type="match status" value="1"/>
</dbReference>
<keyword evidence="5" id="KW-0460">Magnesium</keyword>
<dbReference type="SUPFAM" id="SSF109604">
    <property type="entry name" value="HD-domain/PDEase-like"/>
    <property type="match status" value="1"/>
</dbReference>
<dbReference type="GO" id="GO:0008773">
    <property type="term" value="F:[protein-PII] uridylyltransferase activity"/>
    <property type="evidence" value="ECO:0007669"/>
    <property type="project" value="UniProtKB-EC"/>
</dbReference>
<keyword evidence="2 9" id="KW-0548">Nucleotidyltransferase</keyword>
<dbReference type="CDD" id="cd00077">
    <property type="entry name" value="HDc"/>
    <property type="match status" value="1"/>
</dbReference>
<dbReference type="PANTHER" id="PTHR47320">
    <property type="entry name" value="BIFUNCTIONAL URIDYLYLTRANSFERASE/URIDYLYL-REMOVING ENZYME"/>
    <property type="match status" value="1"/>
</dbReference>
<dbReference type="GO" id="GO:0016787">
    <property type="term" value="F:hydrolase activity"/>
    <property type="evidence" value="ECO:0007669"/>
    <property type="project" value="UniProtKB-KW"/>
</dbReference>
<evidence type="ECO:0000256" key="5">
    <source>
        <dbReference type="ARBA" id="ARBA00022842"/>
    </source>
</evidence>
<evidence type="ECO:0000256" key="4">
    <source>
        <dbReference type="ARBA" id="ARBA00022801"/>
    </source>
</evidence>
<sequence>MQIELPALFELSKFQQLLSHSKPKFKAFKETLKTAEASLASRFEQGVPVTTLVRQRAELIDQLLIQCWQLHFPDEVQQQAALVAVGGYGRSELHPCSDIDIMILLKEQANECICSHIEQFLTILWDTGMEVGSSVRTIGECIHHGSEDVTIATNLMEARHITGNESLFKQMRHRVGPSHIWPSNEFFAAKLQEQVIRHNKYNDTAYNLEPNLKEGPGGLRDIQIIGWVSKRHLNVDTLSGLVERGFLIEQEYQQLIQGQTFLWRIRTALHHMNKRREDRLLIDDQRKLADLFGYKESDNHLAVELFMKEYYRTIRELSCLNEMLLQLFKEEILYANEPDKTKPLNPHFQIRKGFIEATETDLFQKHPPALLEIFLLLEQNHHLKGVRAGTIRLIHQNLHRINPEFRSNPDCNALFIDILSQPEGVTHELRRMHRYGVLGAYLPNFDKIIGQMQHDLFHVYTVDEHTLGVLRNVRRFSVPEFAHEYPLCSQRFHQLKKPELLYIAALFHDIAKGRGGDHSQLGAVDAWEFCVQHHLDEEDAEMVSWLVKNHLLMSSTAQGKDLSDIAVINQFATNVGSRQRLDALYLLTVADIRSTSPAVWNTWKASLLKELFYATSRALSQGLDNPLEQQERLAHSKQMALEELALHRISPEMANQQWQRLDQDYFQVHSADEIAWQTRHIINARQEKLPLIVLRQMTRRGGTEVFLYTINREYLFARVTAALEQLNLNIADARIVTSNDGYTLDTFIILDKQGEAISEQSSLSEIATTIKRYIDIESGQLPTINKRAATQLKHFPIPTKVSFQHDKQNKRTIMKVVTSDRPGVLARIGAALWQQKIELHNAKIATFGERAQDLFFITNKEHQPLWDQGECDSLRHAIIQQLSSA</sequence>
<evidence type="ECO:0000259" key="7">
    <source>
        <dbReference type="PROSITE" id="PS51671"/>
    </source>
</evidence>
<dbReference type="Pfam" id="PF01966">
    <property type="entry name" value="HD"/>
    <property type="match status" value="1"/>
</dbReference>
<dbReference type="PIRSF" id="PIRSF006288">
    <property type="entry name" value="PII_uridyltransf"/>
    <property type="match status" value="1"/>
</dbReference>
<organism evidence="9">
    <name type="scientific">hydrothermal vent metagenome</name>
    <dbReference type="NCBI Taxonomy" id="652676"/>
    <lineage>
        <taxon>unclassified sequences</taxon>
        <taxon>metagenomes</taxon>
        <taxon>ecological metagenomes</taxon>
    </lineage>
</organism>
<dbReference type="CDD" id="cd05401">
    <property type="entry name" value="NT_GlnE_GlnD_like"/>
    <property type="match status" value="1"/>
</dbReference>
<dbReference type="CDD" id="cd04900">
    <property type="entry name" value="ACT_UUR-like_1"/>
    <property type="match status" value="1"/>
</dbReference>
<dbReference type="SUPFAM" id="SSF55021">
    <property type="entry name" value="ACT-like"/>
    <property type="match status" value="2"/>
</dbReference>
<protein>
    <submittedName>
        <fullName evidence="9">[Protein-PII] uridylyltransferase / [Protein-PII]-UMP uridylyl-removing enzyme</fullName>
        <ecNumber evidence="9">2.7.7.59</ecNumber>
    </submittedName>
</protein>
<dbReference type="PANTHER" id="PTHR47320:SF1">
    <property type="entry name" value="BIFUNCTIONAL URIDYLYLTRANSFERASE_URIDYLYL-REMOVING ENZYME"/>
    <property type="match status" value="1"/>
</dbReference>
<feature type="domain" description="HD" evidence="8">
    <location>
        <begin position="462"/>
        <end position="584"/>
    </location>
</feature>
<name>A0A3B0ZT42_9ZZZZ</name>
<dbReference type="InterPro" id="IPR043519">
    <property type="entry name" value="NT_sf"/>
</dbReference>
<gene>
    <name evidence="9" type="ORF">MNBD_GAMMA18-2051</name>
</gene>
<evidence type="ECO:0000256" key="6">
    <source>
        <dbReference type="ARBA" id="ARBA00023268"/>
    </source>
</evidence>
<feature type="domain" description="ACT" evidence="7">
    <location>
        <begin position="813"/>
        <end position="885"/>
    </location>
</feature>
<dbReference type="PROSITE" id="PS51831">
    <property type="entry name" value="HD"/>
    <property type="match status" value="1"/>
</dbReference>
<dbReference type="PROSITE" id="PS51671">
    <property type="entry name" value="ACT"/>
    <property type="match status" value="2"/>
</dbReference>
<keyword evidence="1 9" id="KW-0808">Transferase</keyword>